<comment type="similarity">
    <text evidence="2 7">Belongs to the MscS (TC 1.A.23) family.</text>
</comment>
<keyword evidence="5 7" id="KW-1133">Transmembrane helix</keyword>
<keyword evidence="7" id="KW-0813">Transport</keyword>
<keyword evidence="6 7" id="KW-0472">Membrane</keyword>
<dbReference type="Gene3D" id="2.30.30.60">
    <property type="match status" value="1"/>
</dbReference>
<reference evidence="10 11" key="1">
    <citation type="submission" date="2021-03" db="EMBL/GenBank/DDBJ databases">
        <title>Genome sequencing of Marinobacter sp. LPB0319.</title>
        <authorList>
            <person name="Kim J."/>
        </authorList>
    </citation>
    <scope>NUCLEOTIDE SEQUENCE [LARGE SCALE GENOMIC DNA]</scope>
    <source>
        <strain evidence="10 11">LPB0319</strain>
    </source>
</reference>
<name>A0ABX7MMM5_9GAMM</name>
<evidence type="ECO:0000256" key="1">
    <source>
        <dbReference type="ARBA" id="ARBA00004651"/>
    </source>
</evidence>
<evidence type="ECO:0000256" key="7">
    <source>
        <dbReference type="RuleBase" id="RU369025"/>
    </source>
</evidence>
<gene>
    <name evidence="10" type="ORF">LPB19_08555</name>
</gene>
<dbReference type="SUPFAM" id="SSF82689">
    <property type="entry name" value="Mechanosensitive channel protein MscS (YggB), C-terminal domain"/>
    <property type="match status" value="1"/>
</dbReference>
<dbReference type="InterPro" id="IPR049278">
    <property type="entry name" value="MS_channel_C"/>
</dbReference>
<dbReference type="Gene3D" id="1.10.287.1260">
    <property type="match status" value="1"/>
</dbReference>
<keyword evidence="3" id="KW-1003">Cell membrane</keyword>
<feature type="domain" description="Mechanosensitive ion channel MscS C-terminal" evidence="9">
    <location>
        <begin position="186"/>
        <end position="270"/>
    </location>
</feature>
<dbReference type="InterPro" id="IPR045275">
    <property type="entry name" value="MscS_archaea/bacteria_type"/>
</dbReference>
<evidence type="ECO:0000256" key="3">
    <source>
        <dbReference type="ARBA" id="ARBA00022475"/>
    </source>
</evidence>
<evidence type="ECO:0000259" key="9">
    <source>
        <dbReference type="Pfam" id="PF21082"/>
    </source>
</evidence>
<dbReference type="Pfam" id="PF05552">
    <property type="entry name" value="MS_channel_1st_1"/>
    <property type="match status" value="1"/>
</dbReference>
<feature type="transmembrane region" description="Helical" evidence="7">
    <location>
        <begin position="29"/>
        <end position="47"/>
    </location>
</feature>
<evidence type="ECO:0000256" key="5">
    <source>
        <dbReference type="ARBA" id="ARBA00022989"/>
    </source>
</evidence>
<dbReference type="RefSeq" id="WP_206642514.1">
    <property type="nucleotide sequence ID" value="NZ_CP071247.1"/>
</dbReference>
<evidence type="ECO:0000256" key="6">
    <source>
        <dbReference type="ARBA" id="ARBA00023136"/>
    </source>
</evidence>
<evidence type="ECO:0000313" key="10">
    <source>
        <dbReference type="EMBL" id="QSP93289.1"/>
    </source>
</evidence>
<dbReference type="SUPFAM" id="SSF82861">
    <property type="entry name" value="Mechanosensitive channel protein MscS (YggB), transmembrane region"/>
    <property type="match status" value="1"/>
</dbReference>
<protein>
    <recommendedName>
        <fullName evidence="7">Small-conductance mechanosensitive channel</fullName>
    </recommendedName>
</protein>
<dbReference type="Pfam" id="PF21082">
    <property type="entry name" value="MS_channel_3rd"/>
    <property type="match status" value="1"/>
</dbReference>
<dbReference type="SUPFAM" id="SSF50182">
    <property type="entry name" value="Sm-like ribonucleoproteins"/>
    <property type="match status" value="1"/>
</dbReference>
<dbReference type="InterPro" id="IPR006685">
    <property type="entry name" value="MscS_channel_2nd"/>
</dbReference>
<evidence type="ECO:0000256" key="4">
    <source>
        <dbReference type="ARBA" id="ARBA00022692"/>
    </source>
</evidence>
<feature type="domain" description="Mechanosensitive ion channel MscS" evidence="8">
    <location>
        <begin position="113"/>
        <end position="175"/>
    </location>
</feature>
<dbReference type="PANTHER" id="PTHR30221">
    <property type="entry name" value="SMALL-CONDUCTANCE MECHANOSENSITIVE CHANNEL"/>
    <property type="match status" value="1"/>
</dbReference>
<organism evidence="10 11">
    <name type="scientific">Marinobacter salinisoli</name>
    <dbReference type="NCBI Taxonomy" id="2769486"/>
    <lineage>
        <taxon>Bacteria</taxon>
        <taxon>Pseudomonadati</taxon>
        <taxon>Pseudomonadota</taxon>
        <taxon>Gammaproteobacteria</taxon>
        <taxon>Pseudomonadales</taxon>
        <taxon>Marinobacteraceae</taxon>
        <taxon>Marinobacter</taxon>
    </lineage>
</organism>
<accession>A0ABX7MMM5</accession>
<sequence>MDINVAPLDIIESRIEGISQQFVQALPNLVAALFFLALVWVVNRLVIMLYRRVLAKTRLRPSLQSALLTLTKVGIWISGILIAATIAMPNLTPTKLLAGLGLGSLAIGLAFKDIFENFMAGVMVLLREPMRIGDFIEVEGIEGEVTQITLRDTYIRQVNGDLVLLPNSTLYKNAVFIHTDRTKRRITVICGIAYGEDIAQGREIIRTALTGLESVDASKGVEVFAREFGSSSINFEITWWTGSRPIDIRTSKDEVIEAVKAALDKAGIEIPFPYRTLTFKEPLPVTQTKSAS</sequence>
<comment type="subcellular location">
    <subcellularLocation>
        <location evidence="7">Cell inner membrane</location>
        <topology evidence="7">Multi-pass membrane protein</topology>
    </subcellularLocation>
    <subcellularLocation>
        <location evidence="1">Cell membrane</location>
        <topology evidence="1">Multi-pass membrane protein</topology>
    </subcellularLocation>
</comment>
<dbReference type="Proteomes" id="UP000663555">
    <property type="component" value="Chromosome"/>
</dbReference>
<comment type="subunit">
    <text evidence="7">Homoheptamer.</text>
</comment>
<dbReference type="PANTHER" id="PTHR30221:SF1">
    <property type="entry name" value="SMALL-CONDUCTANCE MECHANOSENSITIVE CHANNEL"/>
    <property type="match status" value="1"/>
</dbReference>
<dbReference type="InterPro" id="IPR010920">
    <property type="entry name" value="LSM_dom_sf"/>
</dbReference>
<dbReference type="Gene3D" id="3.30.70.100">
    <property type="match status" value="1"/>
</dbReference>
<evidence type="ECO:0000256" key="2">
    <source>
        <dbReference type="ARBA" id="ARBA00008017"/>
    </source>
</evidence>
<dbReference type="InterPro" id="IPR008910">
    <property type="entry name" value="MSC_TM_helix"/>
</dbReference>
<proteinExistence type="inferred from homology"/>
<evidence type="ECO:0000259" key="8">
    <source>
        <dbReference type="Pfam" id="PF00924"/>
    </source>
</evidence>
<feature type="transmembrane region" description="Helical" evidence="7">
    <location>
        <begin position="67"/>
        <end position="88"/>
    </location>
</feature>
<dbReference type="InterPro" id="IPR011014">
    <property type="entry name" value="MscS_channel_TM-2"/>
</dbReference>
<keyword evidence="7" id="KW-0407">Ion channel</keyword>
<dbReference type="InterPro" id="IPR023408">
    <property type="entry name" value="MscS_beta-dom_sf"/>
</dbReference>
<dbReference type="InterPro" id="IPR011066">
    <property type="entry name" value="MscS_channel_C_sf"/>
</dbReference>
<dbReference type="Pfam" id="PF00924">
    <property type="entry name" value="MS_channel_2nd"/>
    <property type="match status" value="1"/>
</dbReference>
<keyword evidence="7" id="KW-0997">Cell inner membrane</keyword>
<evidence type="ECO:0000313" key="11">
    <source>
        <dbReference type="Proteomes" id="UP000663555"/>
    </source>
</evidence>
<dbReference type="EMBL" id="CP071247">
    <property type="protein sequence ID" value="QSP93289.1"/>
    <property type="molecule type" value="Genomic_DNA"/>
</dbReference>
<keyword evidence="11" id="KW-1185">Reference proteome</keyword>
<comment type="function">
    <text evidence="7">Mechanosensitive channel that participates in the regulation of osmotic pressure changes within the cell, opening in response to stretch forces in the membrane lipid bilayer, without the need for other proteins. Contributes to normal resistance to hypoosmotic shock. Forms an ion channel of 1.0 nanosiemens conductance with a slight preference for anions.</text>
</comment>
<feature type="transmembrane region" description="Helical" evidence="7">
    <location>
        <begin position="100"/>
        <end position="126"/>
    </location>
</feature>
<keyword evidence="4 7" id="KW-0812">Transmembrane</keyword>
<comment type="caution">
    <text evidence="7">Lacks conserved residue(s) required for the propagation of feature annotation.</text>
</comment>
<keyword evidence="7" id="KW-0406">Ion transport</keyword>